<evidence type="ECO:0000313" key="1">
    <source>
        <dbReference type="EMBL" id="MFG1250585.1"/>
    </source>
</evidence>
<dbReference type="Pfam" id="PF05119">
    <property type="entry name" value="Terminase_4"/>
    <property type="match status" value="1"/>
</dbReference>
<reference evidence="1 2" key="1">
    <citation type="submission" date="2024-02" db="EMBL/GenBank/DDBJ databases">
        <title>Expansion and revision of Xanthobacter and proposal of Roseixanthobacter gen. nov.</title>
        <authorList>
            <person name="Soltysiak M.P.M."/>
            <person name="Jalihal A."/>
            <person name="Ory A."/>
            <person name="Chrisophersen C."/>
            <person name="Lee A.D."/>
            <person name="Boulton J."/>
            <person name="Springer M."/>
        </authorList>
    </citation>
    <scope>NUCLEOTIDE SEQUENCE [LARGE SCALE GENOMIC DNA]</scope>
    <source>
        <strain evidence="1 2">CB5</strain>
    </source>
</reference>
<gene>
    <name evidence="1" type="ORF">V5F30_00105</name>
</gene>
<protein>
    <submittedName>
        <fullName evidence="1">P27 family phage terminase small subunit</fullName>
    </submittedName>
</protein>
<comment type="caution">
    <text evidence="1">The sequence shown here is derived from an EMBL/GenBank/DDBJ whole genome shotgun (WGS) entry which is preliminary data.</text>
</comment>
<dbReference type="InterPro" id="IPR006448">
    <property type="entry name" value="Phage_term_ssu_P27"/>
</dbReference>
<dbReference type="EMBL" id="JBAFUR010000001">
    <property type="protein sequence ID" value="MFG1250585.1"/>
    <property type="molecule type" value="Genomic_DNA"/>
</dbReference>
<sequence>MNVVEGTGLIVAEPHWQMLLTDEIEIEAAADYWRAVTTELRDRSLLAPANRHAIQRLVLAYVIYDRSSRIVAEQGAVTKPKRGNAKAIARLNPHFTAMREAGSDAATLEAELGLAPRRRAAATKVEKKARAARASDEFLGKAAR</sequence>
<keyword evidence="2" id="KW-1185">Reference proteome</keyword>
<accession>A0ABW6Z9Z3</accession>
<proteinExistence type="predicted"/>
<dbReference type="RefSeq" id="WP_394007076.1">
    <property type="nucleotide sequence ID" value="NZ_JBAFUR010000001.1"/>
</dbReference>
<evidence type="ECO:0000313" key="2">
    <source>
        <dbReference type="Proteomes" id="UP001604043"/>
    </source>
</evidence>
<organism evidence="1 2">
    <name type="scientific">Xanthobacter aminoxidans</name>
    <dbReference type="NCBI Taxonomy" id="186280"/>
    <lineage>
        <taxon>Bacteria</taxon>
        <taxon>Pseudomonadati</taxon>
        <taxon>Pseudomonadota</taxon>
        <taxon>Alphaproteobacteria</taxon>
        <taxon>Hyphomicrobiales</taxon>
        <taxon>Xanthobacteraceae</taxon>
        <taxon>Xanthobacter</taxon>
    </lineage>
</organism>
<dbReference type="Proteomes" id="UP001604043">
    <property type="component" value="Unassembled WGS sequence"/>
</dbReference>
<name>A0ABW6Z9Z3_9HYPH</name>